<proteinExistence type="predicted"/>
<reference evidence="1" key="1">
    <citation type="submission" date="2021-01" db="EMBL/GenBank/DDBJ databases">
        <authorList>
            <consortium name="Genoscope - CEA"/>
            <person name="William W."/>
        </authorList>
    </citation>
    <scope>NUCLEOTIDE SEQUENCE</scope>
</reference>
<dbReference type="OrthoDB" id="287091at2759"/>
<dbReference type="Proteomes" id="UP000692954">
    <property type="component" value="Unassembled WGS sequence"/>
</dbReference>
<dbReference type="AlphaFoldDB" id="A0A8S1LWP9"/>
<organism evidence="1 2">
    <name type="scientific">Paramecium sonneborni</name>
    <dbReference type="NCBI Taxonomy" id="65129"/>
    <lineage>
        <taxon>Eukaryota</taxon>
        <taxon>Sar</taxon>
        <taxon>Alveolata</taxon>
        <taxon>Ciliophora</taxon>
        <taxon>Intramacronucleata</taxon>
        <taxon>Oligohymenophorea</taxon>
        <taxon>Peniculida</taxon>
        <taxon>Parameciidae</taxon>
        <taxon>Paramecium</taxon>
    </lineage>
</organism>
<accession>A0A8S1LWP9</accession>
<name>A0A8S1LWP9_9CILI</name>
<comment type="caution">
    <text evidence="1">The sequence shown here is derived from an EMBL/GenBank/DDBJ whole genome shotgun (WGS) entry which is preliminary data.</text>
</comment>
<evidence type="ECO:0000313" key="2">
    <source>
        <dbReference type="Proteomes" id="UP000692954"/>
    </source>
</evidence>
<evidence type="ECO:0000313" key="1">
    <source>
        <dbReference type="EMBL" id="CAD8072460.1"/>
    </source>
</evidence>
<protein>
    <submittedName>
        <fullName evidence="1">Uncharacterized protein</fullName>
    </submittedName>
</protein>
<dbReference type="EMBL" id="CAJJDN010000029">
    <property type="protein sequence ID" value="CAD8072460.1"/>
    <property type="molecule type" value="Genomic_DNA"/>
</dbReference>
<sequence>MQESQSQSDFKLPFLEYHNQHRLPIRMNPSYRLKHTNPVRVQYMKFMERRSVDQIKNETYYLEKFAKFNKYPYHESNKFESRNRDILTKQSKEKKPSIKYQKPSLKYFNLDDSDNNIEQVQSFFHNIKPQKVFISQ</sequence>
<gene>
    <name evidence="1" type="ORF">PSON_ATCC_30995.1.T0290176</name>
</gene>
<keyword evidence="2" id="KW-1185">Reference proteome</keyword>